<dbReference type="NCBIfam" id="NF007144">
    <property type="entry name" value="PRK09585.2-3"/>
    <property type="match status" value="1"/>
</dbReference>
<protein>
    <submittedName>
        <fullName evidence="1">Anhydro-N-acetylmuramic acid kinase</fullName>
        <ecNumber evidence="1">2.7.1.170</ecNumber>
    </submittedName>
</protein>
<sequence length="358" mass="39658">MDSKDKYKVIGLMSGTSLDGLDIAFCSFIKKEKGWSFKIDKAETVKYSSSWMNKLSQAHQLSGEQLIELDISYGELLGALTKDFLVRNKLKADFIASHGHTIFHQPRRKFTYQLGNGNAIHAITNTPVVYDFRSLDVVLGGEGAPLVPAGDEFLFDEYDVCLNLGGIANLSTKVKKQRLAYDICFTNMGLNYLASLVKKSYDKDGVMASTGEINSELLKSLNKIYNKFRNKRPSLGREMFELQILPLLNNKKIPLEDKLRTFTESAAREIIDAIVSHKKNVKVLCTGGGAFNSFLISRMLELGGDDVTLIIPEDEIIKFKEALVFAFLGLLRIRGEVNCLKSVTGASKDSSGGILAGF</sequence>
<accession>A0ABS5VV14</accession>
<keyword evidence="1" id="KW-0418">Kinase</keyword>
<evidence type="ECO:0000313" key="2">
    <source>
        <dbReference type="Proteomes" id="UP000772618"/>
    </source>
</evidence>
<evidence type="ECO:0000313" key="1">
    <source>
        <dbReference type="EMBL" id="MBT1704660.1"/>
    </source>
</evidence>
<dbReference type="Gene3D" id="3.30.420.40">
    <property type="match status" value="2"/>
</dbReference>
<gene>
    <name evidence="1" type="ORF">KK060_15305</name>
</gene>
<keyword evidence="2" id="KW-1185">Reference proteome</keyword>
<dbReference type="InterPro" id="IPR005338">
    <property type="entry name" value="Anhydro_N_Ac-Mur_kinase"/>
</dbReference>
<reference evidence="1 2" key="1">
    <citation type="submission" date="2021-05" db="EMBL/GenBank/DDBJ databases">
        <title>A Polyphasic approach of four new species of the genus Ohtaekwangia: Ohtaekwangia histidinii sp. nov., Ohtaekwangia cretensis sp. nov., Ohtaekwangia indiensis sp. nov., Ohtaekwangia reichenbachii sp. nov. from diverse environment.</title>
        <authorList>
            <person name="Octaviana S."/>
        </authorList>
    </citation>
    <scope>NUCLEOTIDE SEQUENCE [LARGE SCALE GENOMIC DNA]</scope>
    <source>
        <strain evidence="1 2">PWU20</strain>
    </source>
</reference>
<dbReference type="GO" id="GO:0016301">
    <property type="term" value="F:kinase activity"/>
    <property type="evidence" value="ECO:0007669"/>
    <property type="project" value="UniProtKB-KW"/>
</dbReference>
<dbReference type="PANTHER" id="PTHR30605:SF0">
    <property type="entry name" value="ANHYDRO-N-ACETYLMURAMIC ACID KINASE"/>
    <property type="match status" value="1"/>
</dbReference>
<dbReference type="RefSeq" id="WP_254154617.1">
    <property type="nucleotide sequence ID" value="NZ_JAHESD010000036.1"/>
</dbReference>
<dbReference type="EC" id="2.7.1.170" evidence="1"/>
<dbReference type="Proteomes" id="UP000772618">
    <property type="component" value="Unassembled WGS sequence"/>
</dbReference>
<dbReference type="SUPFAM" id="SSF53067">
    <property type="entry name" value="Actin-like ATPase domain"/>
    <property type="match status" value="1"/>
</dbReference>
<dbReference type="EMBL" id="JAHESD010000036">
    <property type="protein sequence ID" value="MBT1704660.1"/>
    <property type="molecule type" value="Genomic_DNA"/>
</dbReference>
<proteinExistence type="predicted"/>
<name>A0ABS5VV14_9BACT</name>
<keyword evidence="1" id="KW-0808">Transferase</keyword>
<dbReference type="PANTHER" id="PTHR30605">
    <property type="entry name" value="ANHYDRO-N-ACETYLMURAMIC ACID KINASE"/>
    <property type="match status" value="1"/>
</dbReference>
<organism evidence="1 2">
    <name type="scientific">Chryseosolibacter indicus</name>
    <dbReference type="NCBI Taxonomy" id="2782351"/>
    <lineage>
        <taxon>Bacteria</taxon>
        <taxon>Pseudomonadati</taxon>
        <taxon>Bacteroidota</taxon>
        <taxon>Cytophagia</taxon>
        <taxon>Cytophagales</taxon>
        <taxon>Chryseotaleaceae</taxon>
        <taxon>Chryseosolibacter</taxon>
    </lineage>
</organism>
<dbReference type="Pfam" id="PF03702">
    <property type="entry name" value="AnmK"/>
    <property type="match status" value="1"/>
</dbReference>
<comment type="caution">
    <text evidence="1">The sequence shown here is derived from an EMBL/GenBank/DDBJ whole genome shotgun (WGS) entry which is preliminary data.</text>
</comment>
<dbReference type="InterPro" id="IPR043129">
    <property type="entry name" value="ATPase_NBD"/>
</dbReference>